<sequence length="440" mass="47151">MTGSTVTESAPSADVTQVTVCAPVNIAVIKYWGKRSVSLNLPTNSSLSVTLHTDDLRSTTTAACSPLFASSGEGDILWLNGKKENVAKAKRFAAAVEEARKMRRERETADASLPKLSQQPIRIASVNNFPTAAGLASSASGYAALVFALKELYDLPVSATELSRAARLGSGSACRSVFGGFVAWRAGEKEDGLDSVAEQVADDGHWPDVEALILVASDAKKDVGSTEGMQGTVATSELFPARVANSVPKRMKQMEKAIASRDFDLFAETTMRDSNQFHATCLDTYPPVFYMNDASRAVVRLVHAYNDLFLAKEPSGADETDGPTYRGYRCAYTFDAGPNAVIYTLRSNLPQLAAIVQQLIPNAPETNKEEFWGPYLAELFNSGSLPDVSGVIEYMGLSPLPVGAIRRAIHTKVGPGPTVLAKGYVDGVSLLRTDGNIIEK</sequence>
<evidence type="ECO:0000256" key="11">
    <source>
        <dbReference type="ARBA" id="ARBA00023221"/>
    </source>
</evidence>
<evidence type="ECO:0000256" key="4">
    <source>
        <dbReference type="ARBA" id="ARBA00022516"/>
    </source>
</evidence>
<evidence type="ECO:0000256" key="5">
    <source>
        <dbReference type="ARBA" id="ARBA00022741"/>
    </source>
</evidence>
<keyword evidence="5 13" id="KW-0547">Nucleotide-binding</keyword>
<evidence type="ECO:0000256" key="10">
    <source>
        <dbReference type="ARBA" id="ARBA00023166"/>
    </source>
</evidence>
<dbReference type="UniPathway" id="UPA00057">
    <property type="reaction ID" value="UER00100"/>
</dbReference>
<comment type="pathway">
    <text evidence="1 14">Isoprenoid biosynthesis; isopentenyl diphosphate biosynthesis via mevalonate pathway; isopentenyl diphosphate from (R)-mevalonate: step 3/3.</text>
</comment>
<dbReference type="OMA" id="LTLHAMM"/>
<dbReference type="InterPro" id="IPR014721">
    <property type="entry name" value="Ribsml_uS5_D2-typ_fold_subgr"/>
</dbReference>
<dbReference type="Proteomes" id="UP000070544">
    <property type="component" value="Unassembled WGS sequence"/>
</dbReference>
<dbReference type="GO" id="GO:0005829">
    <property type="term" value="C:cytosol"/>
    <property type="evidence" value="ECO:0007669"/>
    <property type="project" value="InterPro"/>
</dbReference>
<dbReference type="Pfam" id="PF22700">
    <property type="entry name" value="MVD-like_N"/>
    <property type="match status" value="1"/>
</dbReference>
<dbReference type="GO" id="GO:0019287">
    <property type="term" value="P:isopentenyl diphosphate biosynthetic process, mevalonate pathway"/>
    <property type="evidence" value="ECO:0007669"/>
    <property type="project" value="UniProtKB-UniRule"/>
</dbReference>
<dbReference type="InterPro" id="IPR029765">
    <property type="entry name" value="Mev_diP_decarb"/>
</dbReference>
<keyword evidence="4 14" id="KW-0444">Lipid biosynthesis</keyword>
<comment type="similarity">
    <text evidence="2 13 14">Belongs to the diphosphomevalonate decarboxylase family.</text>
</comment>
<dbReference type="GO" id="GO:0005524">
    <property type="term" value="F:ATP binding"/>
    <property type="evidence" value="ECO:0007669"/>
    <property type="project" value="UniProtKB-UniRule"/>
</dbReference>
<reference evidence="17 18" key="1">
    <citation type="journal article" date="2015" name="Genome Biol. Evol.">
        <title>Phylogenomic analyses indicate that early fungi evolved digesting cell walls of algal ancestors of land plants.</title>
        <authorList>
            <person name="Chang Y."/>
            <person name="Wang S."/>
            <person name="Sekimoto S."/>
            <person name="Aerts A.L."/>
            <person name="Choi C."/>
            <person name="Clum A."/>
            <person name="LaButti K.M."/>
            <person name="Lindquist E.A."/>
            <person name="Yee Ngan C."/>
            <person name="Ohm R.A."/>
            <person name="Salamov A.A."/>
            <person name="Grigoriev I.V."/>
            <person name="Spatafora J.W."/>
            <person name="Berbee M.L."/>
        </authorList>
    </citation>
    <scope>NUCLEOTIDE SEQUENCE [LARGE SCALE GENOMIC DNA]</scope>
    <source>
        <strain evidence="17 18">JEL478</strain>
    </source>
</reference>
<evidence type="ECO:0000313" key="18">
    <source>
        <dbReference type="Proteomes" id="UP000070544"/>
    </source>
</evidence>
<dbReference type="InterPro" id="IPR036554">
    <property type="entry name" value="GHMP_kinase_C_sf"/>
</dbReference>
<dbReference type="Pfam" id="PF18376">
    <property type="entry name" value="MDD_C"/>
    <property type="match status" value="1"/>
</dbReference>
<dbReference type="PANTHER" id="PTHR10977">
    <property type="entry name" value="DIPHOSPHOMEVALONATE DECARBOXYLASE"/>
    <property type="match status" value="1"/>
</dbReference>
<evidence type="ECO:0000259" key="16">
    <source>
        <dbReference type="Pfam" id="PF22700"/>
    </source>
</evidence>
<keyword evidence="7 14" id="KW-0752">Steroid biosynthesis</keyword>
<dbReference type="InterPro" id="IPR041431">
    <property type="entry name" value="Mvd1_C"/>
</dbReference>
<keyword evidence="8 14" id="KW-0756">Sterol biosynthesis</keyword>
<dbReference type="SUPFAM" id="SSF55060">
    <property type="entry name" value="GHMP Kinase, C-terminal domain"/>
    <property type="match status" value="1"/>
</dbReference>
<dbReference type="SUPFAM" id="SSF54211">
    <property type="entry name" value="Ribosomal protein S5 domain 2-like"/>
    <property type="match status" value="1"/>
</dbReference>
<dbReference type="InterPro" id="IPR005935">
    <property type="entry name" value="Mev_decarb"/>
</dbReference>
<dbReference type="Gene3D" id="3.30.230.10">
    <property type="match status" value="1"/>
</dbReference>
<accession>A0A139ALL4</accession>
<evidence type="ECO:0000256" key="12">
    <source>
        <dbReference type="ARBA" id="ARBA00023239"/>
    </source>
</evidence>
<evidence type="ECO:0000259" key="15">
    <source>
        <dbReference type="Pfam" id="PF18376"/>
    </source>
</evidence>
<dbReference type="STRING" id="1344416.A0A139ALL4"/>
<evidence type="ECO:0000256" key="9">
    <source>
        <dbReference type="ARBA" id="ARBA00023098"/>
    </source>
</evidence>
<dbReference type="Gene3D" id="3.30.70.890">
    <property type="entry name" value="GHMP kinase, C-terminal domain"/>
    <property type="match status" value="1"/>
</dbReference>
<evidence type="ECO:0000256" key="8">
    <source>
        <dbReference type="ARBA" id="ARBA00023011"/>
    </source>
</evidence>
<proteinExistence type="inferred from homology"/>
<gene>
    <name evidence="17" type="ORF">M427DRAFT_110493</name>
</gene>
<evidence type="ECO:0000256" key="7">
    <source>
        <dbReference type="ARBA" id="ARBA00022955"/>
    </source>
</evidence>
<evidence type="ECO:0000313" key="17">
    <source>
        <dbReference type="EMBL" id="KXS17393.1"/>
    </source>
</evidence>
<dbReference type="GO" id="GO:0006696">
    <property type="term" value="P:ergosterol biosynthetic process"/>
    <property type="evidence" value="ECO:0007669"/>
    <property type="project" value="EnsemblFungi"/>
</dbReference>
<keyword evidence="12 13" id="KW-0456">Lyase</keyword>
<dbReference type="InterPro" id="IPR053859">
    <property type="entry name" value="MVD-like_N"/>
</dbReference>
<keyword evidence="9 13" id="KW-0443">Lipid metabolism</keyword>
<dbReference type="PANTHER" id="PTHR10977:SF3">
    <property type="entry name" value="DIPHOSPHOMEVALONATE DECARBOXYLASE"/>
    <property type="match status" value="1"/>
</dbReference>
<feature type="domain" description="Mvd1 C-terminal" evidence="15">
    <location>
        <begin position="211"/>
        <end position="420"/>
    </location>
</feature>
<keyword evidence="18" id="KW-1185">Reference proteome</keyword>
<keyword evidence="6 13" id="KW-0067">ATP-binding</keyword>
<keyword evidence="11 14" id="KW-0753">Steroid metabolism</keyword>
<dbReference type="PIRSF" id="PIRSF015950">
    <property type="entry name" value="Mev_P_decrbx"/>
    <property type="match status" value="1"/>
</dbReference>
<dbReference type="OrthoDB" id="10253702at2759"/>
<dbReference type="GO" id="GO:0004163">
    <property type="term" value="F:diphosphomevalonate decarboxylase activity"/>
    <property type="evidence" value="ECO:0007669"/>
    <property type="project" value="UniProtKB-UniRule"/>
</dbReference>
<evidence type="ECO:0000256" key="2">
    <source>
        <dbReference type="ARBA" id="ARBA00008831"/>
    </source>
</evidence>
<dbReference type="FunFam" id="3.30.230.10:FF:000018">
    <property type="entry name" value="Diphosphomevalonate decarboxylase"/>
    <property type="match status" value="1"/>
</dbReference>
<organism evidence="17 18">
    <name type="scientific">Gonapodya prolifera (strain JEL478)</name>
    <name type="common">Monoblepharis prolifera</name>
    <dbReference type="NCBI Taxonomy" id="1344416"/>
    <lineage>
        <taxon>Eukaryota</taxon>
        <taxon>Fungi</taxon>
        <taxon>Fungi incertae sedis</taxon>
        <taxon>Chytridiomycota</taxon>
        <taxon>Chytridiomycota incertae sedis</taxon>
        <taxon>Monoblepharidomycetes</taxon>
        <taxon>Monoblepharidales</taxon>
        <taxon>Gonapodyaceae</taxon>
        <taxon>Gonapodya</taxon>
    </lineage>
</organism>
<dbReference type="EMBL" id="KQ965747">
    <property type="protein sequence ID" value="KXS17393.1"/>
    <property type="molecule type" value="Genomic_DNA"/>
</dbReference>
<feature type="domain" description="Diphosphomevalonate decarboxylase-like N-terminal" evidence="16">
    <location>
        <begin position="22"/>
        <end position="197"/>
    </location>
</feature>
<evidence type="ECO:0000256" key="3">
    <source>
        <dbReference type="ARBA" id="ARBA00012296"/>
    </source>
</evidence>
<dbReference type="NCBIfam" id="TIGR01240">
    <property type="entry name" value="mevDPdecarb"/>
    <property type="match status" value="1"/>
</dbReference>
<dbReference type="InterPro" id="IPR020568">
    <property type="entry name" value="Ribosomal_Su5_D2-typ_SF"/>
</dbReference>
<name>A0A139ALL4_GONPJ</name>
<evidence type="ECO:0000256" key="14">
    <source>
        <dbReference type="RuleBase" id="RU363086"/>
    </source>
</evidence>
<dbReference type="AlphaFoldDB" id="A0A139ALL4"/>
<keyword evidence="10 14" id="KW-1207">Sterol metabolism</keyword>
<protein>
    <recommendedName>
        <fullName evidence="3 13">Diphosphomevalonate decarboxylase</fullName>
        <ecNumber evidence="3 13">4.1.1.33</ecNumber>
    </recommendedName>
</protein>
<dbReference type="EC" id="4.1.1.33" evidence="3 13"/>
<comment type="catalytic activity">
    <reaction evidence="13 14">
        <text>(R)-5-diphosphomevalonate + ATP = isopentenyl diphosphate + ADP + phosphate + CO2</text>
        <dbReference type="Rhea" id="RHEA:23732"/>
        <dbReference type="ChEBI" id="CHEBI:16526"/>
        <dbReference type="ChEBI" id="CHEBI:30616"/>
        <dbReference type="ChEBI" id="CHEBI:43474"/>
        <dbReference type="ChEBI" id="CHEBI:57557"/>
        <dbReference type="ChEBI" id="CHEBI:128769"/>
        <dbReference type="ChEBI" id="CHEBI:456216"/>
        <dbReference type="EC" id="4.1.1.33"/>
    </reaction>
</comment>
<evidence type="ECO:0000256" key="6">
    <source>
        <dbReference type="ARBA" id="ARBA00022840"/>
    </source>
</evidence>
<evidence type="ECO:0000256" key="1">
    <source>
        <dbReference type="ARBA" id="ARBA00005055"/>
    </source>
</evidence>
<evidence type="ECO:0000256" key="13">
    <source>
        <dbReference type="PIRNR" id="PIRNR015950"/>
    </source>
</evidence>